<reference evidence="4" key="1">
    <citation type="submission" date="2022-11" db="UniProtKB">
        <authorList>
            <consortium name="WormBaseParasite"/>
        </authorList>
    </citation>
    <scope>IDENTIFICATION</scope>
</reference>
<feature type="transmembrane region" description="Helical" evidence="2">
    <location>
        <begin position="400"/>
        <end position="419"/>
    </location>
</feature>
<keyword evidence="2" id="KW-0812">Transmembrane</keyword>
<name>A0A914VFR6_9BILA</name>
<dbReference type="AlphaFoldDB" id="A0A914VFR6"/>
<feature type="compositionally biased region" description="Low complexity" evidence="1">
    <location>
        <begin position="38"/>
        <end position="56"/>
    </location>
</feature>
<feature type="region of interest" description="Disordered" evidence="1">
    <location>
        <begin position="208"/>
        <end position="306"/>
    </location>
</feature>
<keyword evidence="2" id="KW-1133">Transmembrane helix</keyword>
<dbReference type="WBParaSite" id="PSAMB.scaffold1929size26597.g15589.t1">
    <property type="protein sequence ID" value="PSAMB.scaffold1929size26597.g15589.t1"/>
    <property type="gene ID" value="PSAMB.scaffold1929size26597.g15589"/>
</dbReference>
<accession>A0A914VFR6</accession>
<feature type="region of interest" description="Disordered" evidence="1">
    <location>
        <begin position="20"/>
        <end position="69"/>
    </location>
</feature>
<keyword evidence="3" id="KW-1185">Reference proteome</keyword>
<keyword evidence="2" id="KW-0472">Membrane</keyword>
<dbReference type="Proteomes" id="UP000887566">
    <property type="component" value="Unplaced"/>
</dbReference>
<feature type="compositionally biased region" description="Basic and acidic residues" evidence="1">
    <location>
        <begin position="208"/>
        <end position="227"/>
    </location>
</feature>
<evidence type="ECO:0000256" key="1">
    <source>
        <dbReference type="SAM" id="MobiDB-lite"/>
    </source>
</evidence>
<evidence type="ECO:0000256" key="2">
    <source>
        <dbReference type="SAM" id="Phobius"/>
    </source>
</evidence>
<proteinExistence type="predicted"/>
<evidence type="ECO:0000313" key="3">
    <source>
        <dbReference type="Proteomes" id="UP000887566"/>
    </source>
</evidence>
<organism evidence="3 4">
    <name type="scientific">Plectus sambesii</name>
    <dbReference type="NCBI Taxonomy" id="2011161"/>
    <lineage>
        <taxon>Eukaryota</taxon>
        <taxon>Metazoa</taxon>
        <taxon>Ecdysozoa</taxon>
        <taxon>Nematoda</taxon>
        <taxon>Chromadorea</taxon>
        <taxon>Plectida</taxon>
        <taxon>Plectina</taxon>
        <taxon>Plectoidea</taxon>
        <taxon>Plectidae</taxon>
        <taxon>Plectus</taxon>
    </lineage>
</organism>
<evidence type="ECO:0000313" key="4">
    <source>
        <dbReference type="WBParaSite" id="PSAMB.scaffold1929size26597.g15589.t1"/>
    </source>
</evidence>
<protein>
    <submittedName>
        <fullName evidence="4">Uncharacterized protein</fullName>
    </submittedName>
</protein>
<sequence>MSAAYEQAVEYAMREAHLPRRSSLKKTRARTEARNNRNVDFSPDVTTSSDSDPQRSSPDDLSEASYQQYNDAVNETISRYAHQIRNGKAEVVGEKQTAKEFPKETATGRKFQPRNVHITHEIRVTTSDYSTEPSNRSSMDFDQSIIAYQEQLQEQQKKLYAQQQQQQKEQQQQLYQQQLQQKLQQQLQIQQEQQRQQQLEEQERLRQQDEQEQKLRQMQQQREKQHQEQLLLQEHKRRAHQQDMERQQHLQMRQQQEQQRRHELSQPSTISVDQLASRNQSQTFATVHQPSHSRQTSMKKMTPQNAPPRSAVYAIAMPVEQPLDVGKRNNNNTTYQVHPQQLYAAPARNDINVNTVSAASGFKLPQYYLANPQSKQQTSFQIGKGTAKKNGESGSMTCCWILMGGIGLTIALIVIFIAGSQLHIWDGII</sequence>
<feature type="compositionally biased region" description="Polar residues" evidence="1">
    <location>
        <begin position="265"/>
        <end position="304"/>
    </location>
</feature>